<dbReference type="AlphaFoldDB" id="A0A934Q134"/>
<dbReference type="RefSeq" id="WP_200789116.1">
    <property type="nucleotide sequence ID" value="NZ_JAEDAO010000001.1"/>
</dbReference>
<dbReference type="Proteomes" id="UP000617041">
    <property type="component" value="Unassembled WGS sequence"/>
</dbReference>
<protein>
    <submittedName>
        <fullName evidence="1">Uncharacterized protein</fullName>
    </submittedName>
</protein>
<organism evidence="1 2">
    <name type="scientific">Ramlibacter algicola</name>
    <dbReference type="NCBI Taxonomy" id="2795217"/>
    <lineage>
        <taxon>Bacteria</taxon>
        <taxon>Pseudomonadati</taxon>
        <taxon>Pseudomonadota</taxon>
        <taxon>Betaproteobacteria</taxon>
        <taxon>Burkholderiales</taxon>
        <taxon>Comamonadaceae</taxon>
        <taxon>Ramlibacter</taxon>
    </lineage>
</organism>
<comment type="caution">
    <text evidence="1">The sequence shown here is derived from an EMBL/GenBank/DDBJ whole genome shotgun (WGS) entry which is preliminary data.</text>
</comment>
<evidence type="ECO:0000313" key="1">
    <source>
        <dbReference type="EMBL" id="MBK0394114.1"/>
    </source>
</evidence>
<gene>
    <name evidence="1" type="ORF">I8E28_16045</name>
</gene>
<dbReference type="EMBL" id="JAEDAO010000001">
    <property type="protein sequence ID" value="MBK0394114.1"/>
    <property type="molecule type" value="Genomic_DNA"/>
</dbReference>
<keyword evidence="2" id="KW-1185">Reference proteome</keyword>
<evidence type="ECO:0000313" key="2">
    <source>
        <dbReference type="Proteomes" id="UP000617041"/>
    </source>
</evidence>
<proteinExistence type="predicted"/>
<sequence>MGKEIRTSRLGSLRTTARHSLRALLGRPRVDGPHTVFQGGDEDAIRDALLDLLPPSDAPSLQLTTLRRRIRYANGCEALWYLRADLLAVLALHSGEAQARQQLAAIDHLFPQSLRRR</sequence>
<reference evidence="1" key="1">
    <citation type="submission" date="2020-12" db="EMBL/GenBank/DDBJ databases">
        <title>Ramlibacter sp. nov., isolated from a freshwater alga, Cryptomonas.</title>
        <authorList>
            <person name="Kim H.M."/>
            <person name="Jeon C.O."/>
        </authorList>
    </citation>
    <scope>NUCLEOTIDE SEQUENCE</scope>
    <source>
        <strain evidence="1">CrO1</strain>
    </source>
</reference>
<name>A0A934Q134_9BURK</name>
<accession>A0A934Q134</accession>